<organism evidence="3 4">
    <name type="scientific">Metallibacterium scheffleri</name>
    <dbReference type="NCBI Taxonomy" id="993689"/>
    <lineage>
        <taxon>Bacteria</taxon>
        <taxon>Pseudomonadati</taxon>
        <taxon>Pseudomonadota</taxon>
        <taxon>Gammaproteobacteria</taxon>
        <taxon>Lysobacterales</taxon>
        <taxon>Rhodanobacteraceae</taxon>
        <taxon>Metallibacterium</taxon>
    </lineage>
</organism>
<dbReference type="PROSITE" id="PS51257">
    <property type="entry name" value="PROKAR_LIPOPROTEIN"/>
    <property type="match status" value="1"/>
</dbReference>
<dbReference type="Gene3D" id="1.25.40.10">
    <property type="entry name" value="Tetratricopeptide repeat domain"/>
    <property type="match status" value="1"/>
</dbReference>
<dbReference type="AlphaFoldDB" id="A0A4S3KQX9"/>
<dbReference type="PANTHER" id="PTHR44809">
    <property type="match status" value="1"/>
</dbReference>
<feature type="signal peptide" evidence="2">
    <location>
        <begin position="1"/>
        <end position="22"/>
    </location>
</feature>
<accession>A0A4S3KQX9</accession>
<dbReference type="PROSITE" id="PS50005">
    <property type="entry name" value="TPR"/>
    <property type="match status" value="3"/>
</dbReference>
<dbReference type="SUPFAM" id="SSF48452">
    <property type="entry name" value="TPR-like"/>
    <property type="match status" value="1"/>
</dbReference>
<dbReference type="STRING" id="993689.GCA_002077135_02159"/>
<evidence type="ECO:0000313" key="4">
    <source>
        <dbReference type="Proteomes" id="UP000307749"/>
    </source>
</evidence>
<feature type="repeat" description="TPR" evidence="1">
    <location>
        <begin position="42"/>
        <end position="75"/>
    </location>
</feature>
<gene>
    <name evidence="3" type="ORF">B1806_08145</name>
</gene>
<evidence type="ECO:0000256" key="2">
    <source>
        <dbReference type="SAM" id="SignalP"/>
    </source>
</evidence>
<evidence type="ECO:0000256" key="1">
    <source>
        <dbReference type="PROSITE-ProRule" id="PRU00339"/>
    </source>
</evidence>
<keyword evidence="4" id="KW-1185">Reference proteome</keyword>
<dbReference type="NCBIfam" id="TIGR02521">
    <property type="entry name" value="type_IV_pilW"/>
    <property type="match status" value="1"/>
</dbReference>
<comment type="caution">
    <text evidence="3">The sequence shown here is derived from an EMBL/GenBank/DDBJ whole genome shotgun (WGS) entry which is preliminary data.</text>
</comment>
<dbReference type="SMART" id="SM00028">
    <property type="entry name" value="TPR"/>
    <property type="match status" value="4"/>
</dbReference>
<feature type="chain" id="PRO_5020704241" evidence="2">
    <location>
        <begin position="23"/>
        <end position="260"/>
    </location>
</feature>
<sequence length="260" mass="28448">MRLENFLPVLLAAGLLALGGCASTGTSDSLHTSSANKALEAAQIHTQLGEAYMQRGDLKGALAKLQLALKYDDNYVPAHTVLAVLYERIGEYGNAEHQYRRVLDLEPKSGSANNNLGAFLCRTGKVEESLQYFTRAAKDPFYQTPYAAYTNAGMCLIKLNKLAEAAQQFHDALSIDPKFPAALYQSARVWYLQDNAFRASAYLQRLESLGPAGPDTLKLGYEIETKLGDTVSAKSYRDRLIEQYPDSPQAKSLSATGSQP</sequence>
<dbReference type="EMBL" id="MWQO01000025">
    <property type="protein sequence ID" value="THD10544.1"/>
    <property type="molecule type" value="Genomic_DNA"/>
</dbReference>
<dbReference type="OrthoDB" id="9814042at2"/>
<name>A0A4S3KQX9_9GAMM</name>
<dbReference type="InterPro" id="IPR013360">
    <property type="entry name" value="Pilus_4_PilW"/>
</dbReference>
<feature type="repeat" description="TPR" evidence="1">
    <location>
        <begin position="146"/>
        <end position="179"/>
    </location>
</feature>
<keyword evidence="1" id="KW-0802">TPR repeat</keyword>
<feature type="repeat" description="TPR" evidence="1">
    <location>
        <begin position="76"/>
        <end position="109"/>
    </location>
</feature>
<evidence type="ECO:0000313" key="3">
    <source>
        <dbReference type="EMBL" id="THD10544.1"/>
    </source>
</evidence>
<dbReference type="Pfam" id="PF13432">
    <property type="entry name" value="TPR_16"/>
    <property type="match status" value="1"/>
</dbReference>
<dbReference type="InterPro" id="IPR019734">
    <property type="entry name" value="TPR_rpt"/>
</dbReference>
<dbReference type="InterPro" id="IPR052943">
    <property type="entry name" value="TMTC_O-mannosyl-trnsfr"/>
</dbReference>
<dbReference type="InterPro" id="IPR011990">
    <property type="entry name" value="TPR-like_helical_dom_sf"/>
</dbReference>
<dbReference type="Proteomes" id="UP000307749">
    <property type="component" value="Unassembled WGS sequence"/>
</dbReference>
<keyword evidence="2" id="KW-0732">Signal</keyword>
<protein>
    <submittedName>
        <fullName evidence="3">Type IV pilus biogenesis/stability protein PilW</fullName>
    </submittedName>
</protein>
<dbReference type="PANTHER" id="PTHR44809:SF1">
    <property type="entry name" value="PROTEIN O-MANNOSYL-TRANSFERASE TMTC1"/>
    <property type="match status" value="1"/>
</dbReference>
<reference evidence="3 4" key="1">
    <citation type="submission" date="2017-02" db="EMBL/GenBank/DDBJ databases">
        <title>Whole genome sequencing of Metallibacterium scheffleri DSM 24874 (T).</title>
        <authorList>
            <person name="Kumar S."/>
            <person name="Patil P."/>
            <person name="Patil P.B."/>
        </authorList>
    </citation>
    <scope>NUCLEOTIDE SEQUENCE [LARGE SCALE GENOMIC DNA]</scope>
    <source>
        <strain evidence="3 4">DSM 24874</strain>
    </source>
</reference>
<proteinExistence type="predicted"/>
<dbReference type="RefSeq" id="WP_081127580.1">
    <property type="nucleotide sequence ID" value="NZ_DAHXOC010000003.1"/>
</dbReference>
<dbReference type="Pfam" id="PF13181">
    <property type="entry name" value="TPR_8"/>
    <property type="match status" value="1"/>
</dbReference>